<dbReference type="AlphaFoldDB" id="A0A507C6S3"/>
<gene>
    <name evidence="2" type="ORF">SeMB42_g07199</name>
</gene>
<evidence type="ECO:0000313" key="3">
    <source>
        <dbReference type="Proteomes" id="UP000317494"/>
    </source>
</evidence>
<dbReference type="Proteomes" id="UP000317494">
    <property type="component" value="Unassembled WGS sequence"/>
</dbReference>
<dbReference type="VEuPathDB" id="FungiDB:SeMB42_g07199"/>
<proteinExistence type="predicted"/>
<feature type="compositionally biased region" description="Basic residues" evidence="1">
    <location>
        <begin position="97"/>
        <end position="110"/>
    </location>
</feature>
<evidence type="ECO:0000256" key="1">
    <source>
        <dbReference type="SAM" id="MobiDB-lite"/>
    </source>
</evidence>
<keyword evidence="3" id="KW-1185">Reference proteome</keyword>
<reference evidence="2 3" key="1">
    <citation type="journal article" date="2019" name="Sci. Rep.">
        <title>Comparative genomics of chytrid fungi reveal insights into the obligate biotrophic and pathogenic lifestyle of Synchytrium endobioticum.</title>
        <authorList>
            <person name="van de Vossenberg B.T.L.H."/>
            <person name="Warris S."/>
            <person name="Nguyen H.D.T."/>
            <person name="van Gent-Pelzer M.P.E."/>
            <person name="Joly D.L."/>
            <person name="van de Geest H.C."/>
            <person name="Bonants P.J.M."/>
            <person name="Smith D.S."/>
            <person name="Levesque C.A."/>
            <person name="van der Lee T.A.J."/>
        </authorList>
    </citation>
    <scope>NUCLEOTIDE SEQUENCE [LARGE SCALE GENOMIC DNA]</scope>
    <source>
        <strain evidence="2 3">MB42</strain>
    </source>
</reference>
<comment type="caution">
    <text evidence="2">The sequence shown here is derived from an EMBL/GenBank/DDBJ whole genome shotgun (WGS) entry which is preliminary data.</text>
</comment>
<feature type="compositionally biased region" description="Polar residues" evidence="1">
    <location>
        <begin position="79"/>
        <end position="96"/>
    </location>
</feature>
<sequence>MSETVTSLTRSEMARAPRPRWVRRDGRLVRIDDAEETHIVEERERRPAMRMDALGHQGAVQAGDAAGSRPRRGPRARCVQTTLTRDTSQNRSSPATRRQKKRPATRKRTTQRPAARQPTAPTPQPPSPSPPPPPTPPRPPRTPREYAPPAFIVPDPIDLDFPYPDDDEAAGDVHAQPDMDAYRRLPIGLRQESTLFVERLAAGLGPRASTEARRLMASITDRCLIRAPPQSPDELANIVVGATAVALPYDDSSVEVFPLLAEITGFGRARIVRLQMAVLRAIDYRVLDQATMWGIDRAQG</sequence>
<feature type="region of interest" description="Disordered" evidence="1">
    <location>
        <begin position="32"/>
        <end position="155"/>
    </location>
</feature>
<feature type="compositionally biased region" description="Basic and acidic residues" evidence="1">
    <location>
        <begin position="32"/>
        <end position="49"/>
    </location>
</feature>
<accession>A0A507C6S3</accession>
<feature type="compositionally biased region" description="Pro residues" evidence="1">
    <location>
        <begin position="120"/>
        <end position="140"/>
    </location>
</feature>
<evidence type="ECO:0000313" key="2">
    <source>
        <dbReference type="EMBL" id="TPX35201.1"/>
    </source>
</evidence>
<dbReference type="EMBL" id="QEAN01000476">
    <property type="protein sequence ID" value="TPX35201.1"/>
    <property type="molecule type" value="Genomic_DNA"/>
</dbReference>
<organism evidence="2 3">
    <name type="scientific">Synchytrium endobioticum</name>
    <dbReference type="NCBI Taxonomy" id="286115"/>
    <lineage>
        <taxon>Eukaryota</taxon>
        <taxon>Fungi</taxon>
        <taxon>Fungi incertae sedis</taxon>
        <taxon>Chytridiomycota</taxon>
        <taxon>Chytridiomycota incertae sedis</taxon>
        <taxon>Chytridiomycetes</taxon>
        <taxon>Synchytriales</taxon>
        <taxon>Synchytriaceae</taxon>
        <taxon>Synchytrium</taxon>
    </lineage>
</organism>
<protein>
    <submittedName>
        <fullName evidence="2">Uncharacterized protein</fullName>
    </submittedName>
</protein>
<name>A0A507C6S3_9FUNG</name>